<dbReference type="InterPro" id="IPR036084">
    <property type="entry name" value="Ser_inhib-like_sf"/>
</dbReference>
<dbReference type="FunFam" id="2.10.25.10:FF:000674">
    <property type="entry name" value="Mucin-2"/>
    <property type="match status" value="1"/>
</dbReference>
<dbReference type="InterPro" id="IPR003645">
    <property type="entry name" value="Fol_N"/>
</dbReference>
<evidence type="ECO:0000256" key="7">
    <source>
        <dbReference type="SAM" id="MobiDB-lite"/>
    </source>
</evidence>
<dbReference type="InterPro" id="IPR002919">
    <property type="entry name" value="TIL_dom"/>
</dbReference>
<dbReference type="SMART" id="SM00832">
    <property type="entry name" value="C8"/>
    <property type="match status" value="6"/>
</dbReference>
<dbReference type="PROSITE" id="PS51233">
    <property type="entry name" value="VWFD"/>
    <property type="match status" value="7"/>
</dbReference>
<feature type="domain" description="VWFD" evidence="9">
    <location>
        <begin position="2620"/>
        <end position="2776"/>
    </location>
</feature>
<name>A0A811ZVJ8_NYCPR</name>
<feature type="domain" description="VWFD" evidence="9">
    <location>
        <begin position="462"/>
        <end position="642"/>
    </location>
</feature>
<organism evidence="10 11">
    <name type="scientific">Nyctereutes procyonoides</name>
    <name type="common">Raccoon dog</name>
    <name type="synonym">Canis procyonoides</name>
    <dbReference type="NCBI Taxonomy" id="34880"/>
    <lineage>
        <taxon>Eukaryota</taxon>
        <taxon>Metazoa</taxon>
        <taxon>Chordata</taxon>
        <taxon>Craniata</taxon>
        <taxon>Vertebrata</taxon>
        <taxon>Euteleostomi</taxon>
        <taxon>Mammalia</taxon>
        <taxon>Eutheria</taxon>
        <taxon>Laurasiatheria</taxon>
        <taxon>Carnivora</taxon>
        <taxon>Caniformia</taxon>
        <taxon>Canidae</taxon>
        <taxon>Nyctereutes</taxon>
    </lineage>
</organism>
<reference evidence="10" key="1">
    <citation type="submission" date="2020-12" db="EMBL/GenBank/DDBJ databases">
        <authorList>
            <consortium name="Molecular Ecology Group"/>
        </authorList>
    </citation>
    <scope>NUCLEOTIDE SEQUENCE</scope>
    <source>
        <strain evidence="10">TBG_1078</strain>
    </source>
</reference>
<evidence type="ECO:0000259" key="9">
    <source>
        <dbReference type="PROSITE" id="PS51233"/>
    </source>
</evidence>
<dbReference type="InterPro" id="IPR035234">
    <property type="entry name" value="IgGFc-bd_N"/>
</dbReference>
<keyword evidence="3 8" id="KW-0732">Signal</keyword>
<dbReference type="Pfam" id="PF12714">
    <property type="entry name" value="TILa"/>
    <property type="match status" value="5"/>
</dbReference>
<dbReference type="SUPFAM" id="SSF57567">
    <property type="entry name" value="Serine protease inhibitors"/>
    <property type="match status" value="5"/>
</dbReference>
<accession>A0A811ZVJ8</accession>
<feature type="region of interest" description="Disordered" evidence="7">
    <location>
        <begin position="1190"/>
        <end position="1214"/>
    </location>
</feature>
<feature type="domain" description="VWFD" evidence="9">
    <location>
        <begin position="1859"/>
        <end position="2038"/>
    </location>
</feature>
<evidence type="ECO:0000256" key="8">
    <source>
        <dbReference type="SAM" id="SignalP"/>
    </source>
</evidence>
<dbReference type="CDD" id="cd19941">
    <property type="entry name" value="TIL"/>
    <property type="match status" value="5"/>
</dbReference>
<dbReference type="Pfam" id="PF00094">
    <property type="entry name" value="VWD"/>
    <property type="match status" value="7"/>
</dbReference>
<dbReference type="SMART" id="SM00274">
    <property type="entry name" value="FOLN"/>
    <property type="match status" value="3"/>
</dbReference>
<proteinExistence type="predicted"/>
<evidence type="ECO:0000256" key="1">
    <source>
        <dbReference type="ARBA" id="ARBA00004613"/>
    </source>
</evidence>
<gene>
    <name evidence="10" type="ORF">NYPRO_LOCUS25437</name>
</gene>
<dbReference type="InterPro" id="IPR050780">
    <property type="entry name" value="Mucin_vWF_Thrombospondin_sf"/>
</dbReference>
<feature type="domain" description="VWFD" evidence="9">
    <location>
        <begin position="650"/>
        <end position="831"/>
    </location>
</feature>
<keyword evidence="2" id="KW-0964">Secreted</keyword>
<dbReference type="InterPro" id="IPR025615">
    <property type="entry name" value="TILa_dom"/>
</dbReference>
<evidence type="ECO:0000256" key="5">
    <source>
        <dbReference type="ARBA" id="ARBA00023157"/>
    </source>
</evidence>
<evidence type="ECO:0000313" key="11">
    <source>
        <dbReference type="Proteomes" id="UP000645828"/>
    </source>
</evidence>
<dbReference type="SMART" id="SM00215">
    <property type="entry name" value="VWC_out"/>
    <property type="match status" value="4"/>
</dbReference>
<dbReference type="InterPro" id="IPR014853">
    <property type="entry name" value="VWF/SSPO/ZAN-like_Cys-rich_dom"/>
</dbReference>
<dbReference type="FunFam" id="2.10.25.10:FF:000153">
    <property type="entry name" value="MUC5B isoform 1"/>
    <property type="match status" value="1"/>
</dbReference>
<keyword evidence="6" id="KW-0325">Glycoprotein</keyword>
<evidence type="ECO:0000313" key="10">
    <source>
        <dbReference type="EMBL" id="CAD7692643.1"/>
    </source>
</evidence>
<keyword evidence="5" id="KW-1015">Disulfide bond</keyword>
<feature type="signal peptide" evidence="8">
    <location>
        <begin position="1"/>
        <end position="23"/>
    </location>
</feature>
<keyword evidence="11" id="KW-1185">Reference proteome</keyword>
<dbReference type="GO" id="GO:0005615">
    <property type="term" value="C:extracellular space"/>
    <property type="evidence" value="ECO:0007669"/>
    <property type="project" value="TreeGrafter"/>
</dbReference>
<dbReference type="InterPro" id="IPR001846">
    <property type="entry name" value="VWF_type-D"/>
</dbReference>
<feature type="domain" description="VWFD" evidence="9">
    <location>
        <begin position="1460"/>
        <end position="1643"/>
    </location>
</feature>
<dbReference type="EMBL" id="CAJHUB010000775">
    <property type="protein sequence ID" value="CAD7692643.1"/>
    <property type="molecule type" value="Genomic_DNA"/>
</dbReference>
<dbReference type="Proteomes" id="UP000645828">
    <property type="component" value="Unassembled WGS sequence"/>
</dbReference>
<dbReference type="GO" id="GO:0031012">
    <property type="term" value="C:extracellular matrix"/>
    <property type="evidence" value="ECO:0007669"/>
    <property type="project" value="TreeGrafter"/>
</dbReference>
<feature type="domain" description="VWFD" evidence="9">
    <location>
        <begin position="1040"/>
        <end position="1219"/>
    </location>
</feature>
<evidence type="ECO:0000256" key="4">
    <source>
        <dbReference type="ARBA" id="ARBA00022737"/>
    </source>
</evidence>
<evidence type="ECO:0000256" key="2">
    <source>
        <dbReference type="ARBA" id="ARBA00022525"/>
    </source>
</evidence>
<dbReference type="PANTHER" id="PTHR11339">
    <property type="entry name" value="EXTRACELLULAR MATRIX GLYCOPROTEIN RELATED"/>
    <property type="match status" value="1"/>
</dbReference>
<feature type="domain" description="VWFD" evidence="9">
    <location>
        <begin position="2241"/>
        <end position="2412"/>
    </location>
</feature>
<evidence type="ECO:0000256" key="3">
    <source>
        <dbReference type="ARBA" id="ARBA00022729"/>
    </source>
</evidence>
<dbReference type="SMART" id="SM00216">
    <property type="entry name" value="VWD"/>
    <property type="match status" value="7"/>
</dbReference>
<dbReference type="Pfam" id="PF08742">
    <property type="entry name" value="C8"/>
    <property type="match status" value="6"/>
</dbReference>
<evidence type="ECO:0000256" key="6">
    <source>
        <dbReference type="ARBA" id="ARBA00023180"/>
    </source>
</evidence>
<sequence length="2776" mass="295006">MGSLWSWWALWTGATLLCGLTQGTSVDFFAAFLQNYLPGYHRASLQLLLSSLSDRPTSVSIHCHADGTVQNVIVNPGQSVTVNISSKAEMVGSKVFQNSVMISSDHNISVQAVNTKPDTAELTLLWPVHALGTEYFVLTPSSISSKNLKEFAVVVGAAGASVTIQLKGSATFQGKFYPAGSVLSLTLKPYEVVQVQSTAELSGSKITASSPVAVFSGHSCAQKHTNCNHVVEQLLPTSAWGTRYVVPSLSSQSRYDLVYVVASQTTKLTYNQGGTTGSRGLQAGDVAEFETRPNLPLYLSANVGIQVLQFGTGATRDGITYDPHLALVPDVAAYCPAYVVKTVPGTKGLALVMAQTKAVNELTMDGHGMGADVSWTAVPGSEFSYAEVDLGPTDKIHMLEATTNFGLLTFGLLQAVSYGTAGACGRTVPSQEKPTCQDLQCTFQQQCQVVDEQAKCVEMPVATCRAQGDPHYTTFDGRRYDMMGTCLYTMVELCGEDETLPAFSVEAKNEHRGSRRVSYVGLVNVRAYSHVISLVRGEVGLARIDNQRSRLPASLAEGRLRVYQSGTRAVVELDFGLVVTYDWDCQLAVSLPVRFQDQVCGLCGNYNNDPADDFLTTDLELAPNPVEFASSWKLDDGDDLCDDGCQNDCPSCTPGQTQHYEGNRLCGMLTQPDGPFAACHSALPPRPFLEECVYDLCVFNGDRASLCRSLSAYAQACLGLGISVGNWRPLANCVDGILHHLPLQAANGQVQVFRQGQDAVVRTDFGLTVTYNWNDRVIAKVPSSYAGALCGLCGNFNGNPNDDLALRGGGQAPNALAFGNSWQEETRPGCGATEPGDCPNLDSLVAQQQQSKKECGILADTTGPFRECHSKIDPQGALRDCVYDRCLLPGQSAPLCEALAAYAAACQAAGATVHPWRSENLCPLSCPPNSHYEACSRGCPLSCGDLPVPGGCGSDCHEACVCDEGFALSGESCVPLPSCGCTYQGVYYPPGQTFRPGPGCDSLCQCQEGGLVSCNPSSCGPHEACQPSGGILDCVVVGSATCQASGDPHYTTFDGRRYDFMGTCVYVLSRTNVTRPGLQQFAVLQENAAWGNGRVSVTRVITVQVANFTLVLKQNHWKVTVNGVDMRLPVVLAQGRVRASQHGSDVVINTDFGLRVAYDLVYNVRVTVPGNYYQQLHGLCGNYNGDSKDDFQKPDGSQAGSSTDFGNSWEEAVPGSPCLPPPTCKPGEDCNSSPECPPELQEKYKQEKFCGLLTSPNGPLAACHKLVDPQGPLKDCIFDLCLGGGNESILCSNIHAYVSACQAAGGDIEPWRTESFCPMECPPNSHYEVCADTCSLGCSALSAPPQCPESCAEGCQCDPGFLNDGLACVPIQQCGCYHNGIYYEPNQTILTDNCQQQCVCHAGQGVVCQAHSCKPGQVCEPSGGILSCVTKDPCHGVTCRPQETCQEKDGQAVCVPNYEATCWLWGDPHYHSFDGWEFDFQGTCDYVLSAAGYQGGRTQSLTPFTVTTKNENRGNPAVSYVRLVTVSALGFNISIHKGEVGKVRVNGVLTVLPVSVAGGRLSVTHGPSKALLVADFGLRVTYDWDWRVEVTLPSSYHGQVSGLCGNMDRNISNDRVFPNGTLAPSIPSWGGSWRVPGWDPLCWDECQGNCPTCPEDRLEEYKGPGFCGPLAPDSGGPFAACHAHVAPDSFFKGCVLDVCLGGGAHDILCQALAAYAAACQAAGIAIKNWREEAGCEISCPENSHYELCGPACPASCPAPTPPTTPKPCDSPCAEGCQCDSGFVWSADRCVPLDGGCGCWVNGTYHEAGSEFWADATCSQRCHCGPGGSSPICKPAKCGLGEQCALLPSGQLGCQPVSTAECQAWGDPHYITLDGHRFDFQGNCEYLLSTPCNALPTGAENFTVTVVNEHRGSQAVSYTRSVTLHIYSHSLTLSAQWPRQLQVDGKLVALPYQLDSRLRAYLSGADVVVTTAAGLSLAFDGDSFVRLHVPAAYAGALCGLCGNYNQDPADDLKAVGGNPAGWQVGGEAGCGECVPGPCPPQCTPEQQEPFGGPDACGIISAPDGPLAPCHALVPPQQYFQACLLDACQAQGHPGGLCPAVETYVAVCQAAGAQLGEWRRPDFCPVQCPANSHYKLCGDSCPISCPSLSAPEGCVQTCREGCVCDAGFVLSGDTCVPVGQCGCLHEGHYYPLGESFYPGPECERRCKCGQGGQVTCQEGSACRPYEECRVEDGVQACLPTGCGRCVINGGIHYITLDGRVYDLHGSCSYVLARVCHPDPKDEDFAIVLEKDAAGDLQQLVVTVAGQVVTLSQGPKVTVDGEAVALPVAVGHVRVTAEGRNVILQTTKALRLLFDGNAHIFISIPSPFRGRLCGLCGNFNGNWSDDFVLPNGAEASSVDAFGAAWRAPSSSQGCTEGCGASGCPVCSAQETAPYESNQACGQIRDPNGPFSGCHALLNPSEYFRQCVYDLCHHKGSTAFLCQSLAAYTAACQAVTGTVKPWRTESFCPLQCPAHSHYSTCMRSCQGSCAALSGLTGCTNRCFEGCECDDRFLLSQGTCIPVQDCGCTHDGHYLPVNSSLLSSDCRQRCSCSSNTGLTCQAASCGPNSICEVQAGARNCWTPQGLCSLSVDANLIIFNGSRRAFHSQGIYELSSLCPGLPDTTIPWYRVVAVLHACKDKVEPVDEVHIFFKDGLVTLSLEKGVWVNGLPVTLPAELSASVSIHKNPDGSVSVIQKAGVQVWLGTNGQLAVMVNDDHAGKLCGVCGNFDKAKTNDGHDSRR</sequence>
<keyword evidence="4" id="KW-0677">Repeat</keyword>
<dbReference type="PANTHER" id="PTHR11339:SF244">
    <property type="entry name" value="IGGFC-BINDING PROTEIN"/>
    <property type="match status" value="1"/>
</dbReference>
<dbReference type="Pfam" id="PF17517">
    <property type="entry name" value="IgGFc_binding"/>
    <property type="match status" value="1"/>
</dbReference>
<feature type="chain" id="PRO_5032705631" evidence="8">
    <location>
        <begin position="24"/>
        <end position="2776"/>
    </location>
</feature>
<comment type="caution">
    <text evidence="10">The sequence shown here is derived from an EMBL/GenBank/DDBJ whole genome shotgun (WGS) entry which is preliminary data.</text>
</comment>
<dbReference type="InterPro" id="IPR001007">
    <property type="entry name" value="VWF_dom"/>
</dbReference>
<comment type="subcellular location">
    <subcellularLocation>
        <location evidence="1">Secreted</location>
    </subcellularLocation>
</comment>
<dbReference type="FunFam" id="2.10.25.10:FF:000055">
    <property type="entry name" value="alpha-tectorin isoform X1"/>
    <property type="match status" value="3"/>
</dbReference>
<dbReference type="Gene3D" id="2.10.25.10">
    <property type="entry name" value="Laminin"/>
    <property type="match status" value="5"/>
</dbReference>
<dbReference type="Pfam" id="PF01826">
    <property type="entry name" value="TIL"/>
    <property type="match status" value="5"/>
</dbReference>
<protein>
    <submittedName>
        <fullName evidence="10">(raccoon dog) hypothetical protein</fullName>
    </submittedName>
</protein>